<dbReference type="InterPro" id="IPR045263">
    <property type="entry name" value="GLUT"/>
</dbReference>
<evidence type="ECO:0000256" key="5">
    <source>
        <dbReference type="SAM" id="Phobius"/>
    </source>
</evidence>
<dbReference type="GO" id="GO:0046323">
    <property type="term" value="P:D-glucose import"/>
    <property type="evidence" value="ECO:0007669"/>
    <property type="project" value="TreeGrafter"/>
</dbReference>
<dbReference type="PANTHER" id="PTHR23503">
    <property type="entry name" value="SOLUTE CARRIER FAMILY 2"/>
    <property type="match status" value="1"/>
</dbReference>
<feature type="transmembrane region" description="Helical" evidence="5">
    <location>
        <begin position="92"/>
        <end position="119"/>
    </location>
</feature>
<dbReference type="InterPro" id="IPR005828">
    <property type="entry name" value="MFS_sugar_transport-like"/>
</dbReference>
<feature type="transmembrane region" description="Helical" evidence="5">
    <location>
        <begin position="49"/>
        <end position="72"/>
    </location>
</feature>
<feature type="domain" description="Major facilitator superfamily (MFS) profile" evidence="6">
    <location>
        <begin position="53"/>
        <end position="313"/>
    </location>
</feature>
<sequence>MNQEDEKDGAEMEREVNSEGFVQSTFEEARNSKKNVGNAATKKRELSMVLIMVTVASCLIPVQHGYNLWVLYNTVGLLPSFYNITRPEEADFQITLLSITVTMFPLGASFATIPAGWLLDRFGRKVALFITNLSAIIFAVVMTFSLSIHNHGYIIFSRLCSGISTGICFCVGPVYLGEISPRSLRGGIIMMYQLFYLFGFLVAQILCLQEVLGTGKGFPILIKLFGVMPFLQLPLLPFLPESPRYLLIQKRDEESSRKALKKLRNRNDVEDEIEELHQEDVVEKSEKNMKPLKLLYAKKLRRHTLMQRETSEI</sequence>
<dbReference type="Proteomes" id="UP001178461">
    <property type="component" value="Chromosome 7"/>
</dbReference>
<dbReference type="GO" id="GO:0070837">
    <property type="term" value="P:dehydroascorbic acid transport"/>
    <property type="evidence" value="ECO:0007669"/>
    <property type="project" value="TreeGrafter"/>
</dbReference>
<dbReference type="PANTHER" id="PTHR23503:SF32">
    <property type="entry name" value="SOLUTE CARRIER FAMILY 2, FACILITATED GLUCOSE TRANSPORTER MEMBER 5"/>
    <property type="match status" value="1"/>
</dbReference>
<dbReference type="GO" id="GO:0005886">
    <property type="term" value="C:plasma membrane"/>
    <property type="evidence" value="ECO:0007669"/>
    <property type="project" value="TreeGrafter"/>
</dbReference>
<gene>
    <name evidence="7" type="ORF">PODLI_1B004081</name>
</gene>
<evidence type="ECO:0000256" key="4">
    <source>
        <dbReference type="ARBA" id="ARBA00023136"/>
    </source>
</evidence>
<evidence type="ECO:0000259" key="6">
    <source>
        <dbReference type="PROSITE" id="PS50850"/>
    </source>
</evidence>
<protein>
    <submittedName>
        <fullName evidence="7">Solute carrier family 2, facilitated glucose transporter member 5-like</fullName>
    </submittedName>
</protein>
<dbReference type="GO" id="GO:0055056">
    <property type="term" value="F:D-glucose transmembrane transporter activity"/>
    <property type="evidence" value="ECO:0007669"/>
    <property type="project" value="TreeGrafter"/>
</dbReference>
<feature type="transmembrane region" description="Helical" evidence="5">
    <location>
        <begin position="154"/>
        <end position="176"/>
    </location>
</feature>
<comment type="subcellular location">
    <subcellularLocation>
        <location evidence="1">Membrane</location>
        <topology evidence="1">Multi-pass membrane protein</topology>
    </subcellularLocation>
</comment>
<proteinExistence type="predicted"/>
<dbReference type="SUPFAM" id="SSF103473">
    <property type="entry name" value="MFS general substrate transporter"/>
    <property type="match status" value="1"/>
</dbReference>
<evidence type="ECO:0000313" key="7">
    <source>
        <dbReference type="EMBL" id="CAI5778959.1"/>
    </source>
</evidence>
<keyword evidence="7" id="KW-0762">Sugar transport</keyword>
<evidence type="ECO:0000256" key="2">
    <source>
        <dbReference type="ARBA" id="ARBA00022692"/>
    </source>
</evidence>
<feature type="transmembrane region" description="Helical" evidence="5">
    <location>
        <begin position="188"/>
        <end position="206"/>
    </location>
</feature>
<keyword evidence="3 5" id="KW-1133">Transmembrane helix</keyword>
<keyword evidence="7" id="KW-0813">Transport</keyword>
<keyword evidence="8" id="KW-1185">Reference proteome</keyword>
<dbReference type="AlphaFoldDB" id="A0AA35P8I6"/>
<name>A0AA35P8I6_9SAUR</name>
<reference evidence="7" key="1">
    <citation type="submission" date="2022-12" db="EMBL/GenBank/DDBJ databases">
        <authorList>
            <person name="Alioto T."/>
            <person name="Alioto T."/>
            <person name="Gomez Garrido J."/>
        </authorList>
    </citation>
    <scope>NUCLEOTIDE SEQUENCE</scope>
</reference>
<dbReference type="EMBL" id="OX395132">
    <property type="protein sequence ID" value="CAI5778959.1"/>
    <property type="molecule type" value="Genomic_DNA"/>
</dbReference>
<keyword evidence="4 5" id="KW-0472">Membrane</keyword>
<organism evidence="7 8">
    <name type="scientific">Podarcis lilfordi</name>
    <name type="common">Lilford's wall lizard</name>
    <dbReference type="NCBI Taxonomy" id="74358"/>
    <lineage>
        <taxon>Eukaryota</taxon>
        <taxon>Metazoa</taxon>
        <taxon>Chordata</taxon>
        <taxon>Craniata</taxon>
        <taxon>Vertebrata</taxon>
        <taxon>Euteleostomi</taxon>
        <taxon>Lepidosauria</taxon>
        <taxon>Squamata</taxon>
        <taxon>Bifurcata</taxon>
        <taxon>Unidentata</taxon>
        <taxon>Episquamata</taxon>
        <taxon>Laterata</taxon>
        <taxon>Lacertibaenia</taxon>
        <taxon>Lacertidae</taxon>
        <taxon>Podarcis</taxon>
    </lineage>
</organism>
<evidence type="ECO:0000256" key="1">
    <source>
        <dbReference type="ARBA" id="ARBA00004141"/>
    </source>
</evidence>
<dbReference type="InterPro" id="IPR036259">
    <property type="entry name" value="MFS_trans_sf"/>
</dbReference>
<feature type="transmembrane region" description="Helical" evidence="5">
    <location>
        <begin position="218"/>
        <end position="239"/>
    </location>
</feature>
<dbReference type="InterPro" id="IPR005829">
    <property type="entry name" value="Sugar_transporter_CS"/>
</dbReference>
<accession>A0AA35P8I6</accession>
<dbReference type="PROSITE" id="PS50850">
    <property type="entry name" value="MFS"/>
    <property type="match status" value="1"/>
</dbReference>
<dbReference type="PROSITE" id="PS00216">
    <property type="entry name" value="SUGAR_TRANSPORT_1"/>
    <property type="match status" value="1"/>
</dbReference>
<dbReference type="InterPro" id="IPR020846">
    <property type="entry name" value="MFS_dom"/>
</dbReference>
<evidence type="ECO:0000313" key="8">
    <source>
        <dbReference type="Proteomes" id="UP001178461"/>
    </source>
</evidence>
<keyword evidence="2 5" id="KW-0812">Transmembrane</keyword>
<dbReference type="Pfam" id="PF00083">
    <property type="entry name" value="Sugar_tr"/>
    <property type="match status" value="1"/>
</dbReference>
<evidence type="ECO:0000256" key="3">
    <source>
        <dbReference type="ARBA" id="ARBA00022989"/>
    </source>
</evidence>
<dbReference type="Gene3D" id="1.20.1250.20">
    <property type="entry name" value="MFS general substrate transporter like domains"/>
    <property type="match status" value="1"/>
</dbReference>
<feature type="transmembrane region" description="Helical" evidence="5">
    <location>
        <begin position="126"/>
        <end position="148"/>
    </location>
</feature>